<feature type="transmembrane region" description="Helical" evidence="2">
    <location>
        <begin position="200"/>
        <end position="219"/>
    </location>
</feature>
<dbReference type="RefSeq" id="WP_189898430.1">
    <property type="nucleotide sequence ID" value="NZ_JBEXZP010000042.1"/>
</dbReference>
<sequence length="296" mass="31313">MSTAPTTPTLRSTPGATGAETALTLLALVAGGISSLLIVTATAGWFSMPVLFWAVGVPGMAIVAAVYLYARVTGLERLQDRIAVGVVGGIALTLALDAVRIAGVHLGYLPDSPTMFGNLITGAKPMADPTALSYTLGAVYHLFNGISFALVYSIVFGRTRWWGPVLYAVLFVETGMMTLPPMEKQFGPFGLDKYDTVFNAYYLVTLLAHLAMGLALAAVTHAMARHRGLLPELLTRRTTTAHMRPVGVSRARRIVGHRMAVLLAGHGDLTRSQPRGGPVGPFLPCPRAAGDTLASE</sequence>
<feature type="transmembrane region" description="Helical" evidence="2">
    <location>
        <begin position="161"/>
        <end position="180"/>
    </location>
</feature>
<evidence type="ECO:0000256" key="1">
    <source>
        <dbReference type="SAM" id="MobiDB-lite"/>
    </source>
</evidence>
<accession>A0ABV2WF87</accession>
<keyword evidence="2" id="KW-0472">Membrane</keyword>
<keyword evidence="2" id="KW-0812">Transmembrane</keyword>
<dbReference type="EMBL" id="JBEXZR010000047">
    <property type="protein sequence ID" value="MEU0712022.1"/>
    <property type="molecule type" value="Genomic_DNA"/>
</dbReference>
<evidence type="ECO:0008006" key="5">
    <source>
        <dbReference type="Google" id="ProtNLM"/>
    </source>
</evidence>
<organism evidence="3 4">
    <name type="scientific">Streptomyces lavendulocolor</name>
    <dbReference type="NCBI Taxonomy" id="67316"/>
    <lineage>
        <taxon>Bacteria</taxon>
        <taxon>Bacillati</taxon>
        <taxon>Actinomycetota</taxon>
        <taxon>Actinomycetes</taxon>
        <taxon>Kitasatosporales</taxon>
        <taxon>Streptomycetaceae</taxon>
        <taxon>Streptomyces</taxon>
    </lineage>
</organism>
<proteinExistence type="predicted"/>
<reference evidence="3 4" key="1">
    <citation type="submission" date="2024-06" db="EMBL/GenBank/DDBJ databases">
        <title>The Natural Products Discovery Center: Release of the First 8490 Sequenced Strains for Exploring Actinobacteria Biosynthetic Diversity.</title>
        <authorList>
            <person name="Kalkreuter E."/>
            <person name="Kautsar S.A."/>
            <person name="Yang D."/>
            <person name="Bader C.D."/>
            <person name="Teijaro C.N."/>
            <person name="Fluegel L."/>
            <person name="Davis C.M."/>
            <person name="Simpson J.R."/>
            <person name="Lauterbach L."/>
            <person name="Steele A.D."/>
            <person name="Gui C."/>
            <person name="Meng S."/>
            <person name="Li G."/>
            <person name="Viehrig K."/>
            <person name="Ye F."/>
            <person name="Su P."/>
            <person name="Kiefer A.F."/>
            <person name="Nichols A."/>
            <person name="Cepeda A.J."/>
            <person name="Yan W."/>
            <person name="Fan B."/>
            <person name="Jiang Y."/>
            <person name="Adhikari A."/>
            <person name="Zheng C.-J."/>
            <person name="Schuster L."/>
            <person name="Cowan T.M."/>
            <person name="Smanski M.J."/>
            <person name="Chevrette M.G."/>
            <person name="De Carvalho L.P.S."/>
            <person name="Shen B."/>
        </authorList>
    </citation>
    <scope>NUCLEOTIDE SEQUENCE [LARGE SCALE GENOMIC DNA]</scope>
    <source>
        <strain evidence="3 4">NPDC006337</strain>
    </source>
</reference>
<feature type="transmembrane region" description="Helical" evidence="2">
    <location>
        <begin position="131"/>
        <end position="154"/>
    </location>
</feature>
<comment type="caution">
    <text evidence="3">The sequence shown here is derived from an EMBL/GenBank/DDBJ whole genome shotgun (WGS) entry which is preliminary data.</text>
</comment>
<evidence type="ECO:0000256" key="2">
    <source>
        <dbReference type="SAM" id="Phobius"/>
    </source>
</evidence>
<gene>
    <name evidence="3" type="ORF">ABZ508_32130</name>
</gene>
<feature type="transmembrane region" description="Helical" evidence="2">
    <location>
        <begin position="82"/>
        <end position="108"/>
    </location>
</feature>
<evidence type="ECO:0000313" key="4">
    <source>
        <dbReference type="Proteomes" id="UP001550378"/>
    </source>
</evidence>
<keyword evidence="4" id="KW-1185">Reference proteome</keyword>
<keyword evidence="2" id="KW-1133">Transmembrane helix</keyword>
<name>A0ABV2WF87_9ACTN</name>
<feature type="transmembrane region" description="Helical" evidence="2">
    <location>
        <begin position="21"/>
        <end position="45"/>
    </location>
</feature>
<protein>
    <recommendedName>
        <fullName evidence="5">Integral membrane protein</fullName>
    </recommendedName>
</protein>
<feature type="transmembrane region" description="Helical" evidence="2">
    <location>
        <begin position="51"/>
        <end position="70"/>
    </location>
</feature>
<dbReference type="Proteomes" id="UP001550378">
    <property type="component" value="Unassembled WGS sequence"/>
</dbReference>
<evidence type="ECO:0000313" key="3">
    <source>
        <dbReference type="EMBL" id="MEU0712022.1"/>
    </source>
</evidence>
<feature type="region of interest" description="Disordered" evidence="1">
    <location>
        <begin position="269"/>
        <end position="296"/>
    </location>
</feature>